<dbReference type="GO" id="GO:0003677">
    <property type="term" value="F:DNA binding"/>
    <property type="evidence" value="ECO:0007669"/>
    <property type="project" value="InterPro"/>
</dbReference>
<sequence length="163" mass="18102">MEMTNRIVKIMQTLRSMGMREDLDGFMYTVSAVDSILAADTVPLQYCGPKGIYGQVGSLYNTTDKRVEQSLIYVISALYSEGAEYRIDEVVGESCALEKGFPTVSTFLCSVANYIRMQEYEDANRITYHPRPVNADGDTVFASDLAERKYVAGWGGGAKTGRY</sequence>
<dbReference type="EMBL" id="BK015060">
    <property type="protein sequence ID" value="DAD89343.1"/>
    <property type="molecule type" value="Genomic_DNA"/>
</dbReference>
<dbReference type="Gene3D" id="1.10.10.10">
    <property type="entry name" value="Winged helix-like DNA-binding domain superfamily/Winged helix DNA-binding domain"/>
    <property type="match status" value="1"/>
</dbReference>
<keyword evidence="2" id="KW-0396">Initiation factor</keyword>
<dbReference type="InterPro" id="IPR016032">
    <property type="entry name" value="Sig_transdc_resp-reg_C-effctor"/>
</dbReference>
<dbReference type="GO" id="GO:0042173">
    <property type="term" value="P:regulation of sporulation resulting in formation of a cellular spore"/>
    <property type="evidence" value="ECO:0007669"/>
    <property type="project" value="InterPro"/>
</dbReference>
<proteinExistence type="predicted"/>
<protein>
    <submittedName>
        <fullName evidence="2">Sporulation initiation factor Spo0A C terminal</fullName>
    </submittedName>
</protein>
<dbReference type="GO" id="GO:0005509">
    <property type="term" value="F:calcium ion binding"/>
    <property type="evidence" value="ECO:0007669"/>
    <property type="project" value="InterPro"/>
</dbReference>
<dbReference type="GO" id="GO:0003700">
    <property type="term" value="F:DNA-binding transcription factor activity"/>
    <property type="evidence" value="ECO:0007669"/>
    <property type="project" value="InterPro"/>
</dbReference>
<accession>A0A8S5N4T4</accession>
<organism evidence="2">
    <name type="scientific">Podoviridae sp. ctiJY10</name>
    <dbReference type="NCBI Taxonomy" id="2826572"/>
    <lineage>
        <taxon>Viruses</taxon>
        <taxon>Duplodnaviria</taxon>
        <taxon>Heunggongvirae</taxon>
        <taxon>Uroviricota</taxon>
        <taxon>Caudoviricetes</taxon>
    </lineage>
</organism>
<name>A0A8S5N4T4_9CAUD</name>
<dbReference type="InterPro" id="IPR014879">
    <property type="entry name" value="Spo0A_C"/>
</dbReference>
<reference evidence="2" key="1">
    <citation type="journal article" date="2021" name="Proc. Natl. Acad. Sci. U.S.A.">
        <title>A Catalog of Tens of Thousands of Viruses from Human Metagenomes Reveals Hidden Associations with Chronic Diseases.</title>
        <authorList>
            <person name="Tisza M.J."/>
            <person name="Buck C.B."/>
        </authorList>
    </citation>
    <scope>NUCLEOTIDE SEQUENCE</scope>
    <source>
        <strain evidence="2">CtiJY10</strain>
    </source>
</reference>
<dbReference type="SUPFAM" id="SSF46894">
    <property type="entry name" value="C-terminal effector domain of the bipartite response regulators"/>
    <property type="match status" value="1"/>
</dbReference>
<feature type="domain" description="Sporulation initiation factor Spo0A C-terminal" evidence="1">
    <location>
        <begin position="10"/>
        <end position="115"/>
    </location>
</feature>
<evidence type="ECO:0000259" key="1">
    <source>
        <dbReference type="Pfam" id="PF08769"/>
    </source>
</evidence>
<dbReference type="InterPro" id="IPR036388">
    <property type="entry name" value="WH-like_DNA-bd_sf"/>
</dbReference>
<evidence type="ECO:0000313" key="2">
    <source>
        <dbReference type="EMBL" id="DAD89343.1"/>
    </source>
</evidence>
<keyword evidence="2" id="KW-0648">Protein biosynthesis</keyword>
<dbReference type="Pfam" id="PF08769">
    <property type="entry name" value="Spo0A_C"/>
    <property type="match status" value="1"/>
</dbReference>